<keyword evidence="18" id="KW-1185">Reference proteome</keyword>
<evidence type="ECO:0000259" key="14">
    <source>
        <dbReference type="Pfam" id="PF01292"/>
    </source>
</evidence>
<proteinExistence type="inferred from homology"/>
<gene>
    <name evidence="15" type="ORF">TUM18999_25920</name>
    <name evidence="16" type="ORF">TUM20286_19930</name>
</gene>
<dbReference type="Proteomes" id="UP000509383">
    <property type="component" value="Chromosome"/>
</dbReference>
<protein>
    <submittedName>
        <fullName evidence="15">Type-b cytochrome</fullName>
    </submittedName>
</protein>
<dbReference type="PANTHER" id="PTHR30529:SF6">
    <property type="entry name" value="BLL0291 PROTEIN"/>
    <property type="match status" value="1"/>
</dbReference>
<evidence type="ECO:0000256" key="11">
    <source>
        <dbReference type="ARBA" id="ARBA00023136"/>
    </source>
</evidence>
<comment type="subcellular location">
    <subcellularLocation>
        <location evidence="2">Cell membrane</location>
        <topology evidence="2">Multi-pass membrane protein</topology>
    </subcellularLocation>
</comment>
<keyword evidence="11 13" id="KW-0472">Membrane</keyword>
<feature type="transmembrane region" description="Helical" evidence="13">
    <location>
        <begin position="85"/>
        <end position="108"/>
    </location>
</feature>
<dbReference type="GO" id="GO:0020037">
    <property type="term" value="F:heme binding"/>
    <property type="evidence" value="ECO:0007669"/>
    <property type="project" value="TreeGrafter"/>
</dbReference>
<feature type="transmembrane region" description="Helical" evidence="13">
    <location>
        <begin position="143"/>
        <end position="165"/>
    </location>
</feature>
<keyword evidence="5" id="KW-0349">Heme</keyword>
<dbReference type="RefSeq" id="WP_173174332.1">
    <property type="nucleotide sequence ID" value="NZ_AP023189.1"/>
</dbReference>
<comment type="cofactor">
    <cofactor evidence="1">
        <name>heme b</name>
        <dbReference type="ChEBI" id="CHEBI:60344"/>
    </cofactor>
</comment>
<keyword evidence="4" id="KW-1003">Cell membrane</keyword>
<evidence type="ECO:0000256" key="9">
    <source>
        <dbReference type="ARBA" id="ARBA00022989"/>
    </source>
</evidence>
<keyword evidence="10" id="KW-0408">Iron</keyword>
<evidence type="ECO:0000256" key="7">
    <source>
        <dbReference type="ARBA" id="ARBA00022723"/>
    </source>
</evidence>
<name>A0A6J4E7C5_9PSED</name>
<evidence type="ECO:0000256" key="5">
    <source>
        <dbReference type="ARBA" id="ARBA00022617"/>
    </source>
</evidence>
<evidence type="ECO:0000256" key="12">
    <source>
        <dbReference type="ARBA" id="ARBA00037975"/>
    </source>
</evidence>
<evidence type="ECO:0000313" key="16">
    <source>
        <dbReference type="EMBL" id="GJN52241.1"/>
    </source>
</evidence>
<dbReference type="GO" id="GO:0005886">
    <property type="term" value="C:plasma membrane"/>
    <property type="evidence" value="ECO:0007669"/>
    <property type="project" value="UniProtKB-SubCell"/>
</dbReference>
<feature type="transmembrane region" description="Helical" evidence="13">
    <location>
        <begin position="47"/>
        <end position="65"/>
    </location>
</feature>
<reference evidence="15 17" key="1">
    <citation type="submission" date="2020-05" db="EMBL/GenBank/DDBJ databases">
        <title>Characterization of novel class B3 metallo-beta-lactamase from novel Pseudomonas species.</title>
        <authorList>
            <person name="Yamada K."/>
            <person name="Aoki K."/>
            <person name="Ishii Y."/>
        </authorList>
    </citation>
    <scope>NUCLEOTIDE SEQUENCE [LARGE SCALE GENOMIC DNA]</scope>
    <source>
        <strain evidence="15 17">TUM18999</strain>
        <strain evidence="16 18">TUM20286</strain>
    </source>
</reference>
<comment type="similarity">
    <text evidence="12">Belongs to the cytochrome b561 family.</text>
</comment>
<dbReference type="GO" id="GO:0009055">
    <property type="term" value="F:electron transfer activity"/>
    <property type="evidence" value="ECO:0007669"/>
    <property type="project" value="InterPro"/>
</dbReference>
<keyword evidence="8" id="KW-0249">Electron transport</keyword>
<evidence type="ECO:0000256" key="3">
    <source>
        <dbReference type="ARBA" id="ARBA00022448"/>
    </source>
</evidence>
<dbReference type="GO" id="GO:0046872">
    <property type="term" value="F:metal ion binding"/>
    <property type="evidence" value="ECO:0007669"/>
    <property type="project" value="UniProtKB-KW"/>
</dbReference>
<evidence type="ECO:0000256" key="2">
    <source>
        <dbReference type="ARBA" id="ARBA00004651"/>
    </source>
</evidence>
<keyword evidence="3" id="KW-0813">Transport</keyword>
<dbReference type="Gene3D" id="1.20.950.20">
    <property type="entry name" value="Transmembrane di-heme cytochromes, Chain C"/>
    <property type="match status" value="1"/>
</dbReference>
<keyword evidence="7" id="KW-0479">Metal-binding</keyword>
<sequence length="181" mass="19837">MNRHASGFSPLARLLHWSMALLILAMLFIGAGMVITLSTRHTWLVELHKPLGLVLLMLVLLRIAVRLRRPPPALPADLPGWQRGLAHLSHLLLYTLMLAMPLVGWAMLSAGGYPVVVLGWLQLPAIAPHDAALYAVLRQAHHWLGYLLFATVLLHLGAALFHGLIRRDGVLASMATGSAKR</sequence>
<keyword evidence="9 13" id="KW-1133">Transmembrane helix</keyword>
<feature type="transmembrane region" description="Helical" evidence="13">
    <location>
        <begin position="14"/>
        <end position="35"/>
    </location>
</feature>
<dbReference type="Pfam" id="PF01292">
    <property type="entry name" value="Ni_hydr_CYTB"/>
    <property type="match status" value="1"/>
</dbReference>
<dbReference type="Proteomes" id="UP001054892">
    <property type="component" value="Unassembled WGS sequence"/>
</dbReference>
<dbReference type="InterPro" id="IPR052168">
    <property type="entry name" value="Cytochrome_b561_oxidase"/>
</dbReference>
<dbReference type="KEGG" id="ptw:TUM18999_25920"/>
<evidence type="ECO:0000256" key="8">
    <source>
        <dbReference type="ARBA" id="ARBA00022982"/>
    </source>
</evidence>
<evidence type="ECO:0000313" key="18">
    <source>
        <dbReference type="Proteomes" id="UP001054892"/>
    </source>
</evidence>
<organism evidence="15 17">
    <name type="scientific">Pseudomonas tohonis</name>
    <dbReference type="NCBI Taxonomy" id="2725477"/>
    <lineage>
        <taxon>Bacteria</taxon>
        <taxon>Pseudomonadati</taxon>
        <taxon>Pseudomonadota</taxon>
        <taxon>Gammaproteobacteria</taxon>
        <taxon>Pseudomonadales</taxon>
        <taxon>Pseudomonadaceae</taxon>
        <taxon>Pseudomonas</taxon>
    </lineage>
</organism>
<evidence type="ECO:0000256" key="13">
    <source>
        <dbReference type="SAM" id="Phobius"/>
    </source>
</evidence>
<evidence type="ECO:0000256" key="1">
    <source>
        <dbReference type="ARBA" id="ARBA00001970"/>
    </source>
</evidence>
<accession>A0A6J4E7C5</accession>
<dbReference type="InterPro" id="IPR016174">
    <property type="entry name" value="Di-haem_cyt_TM"/>
</dbReference>
<feature type="domain" description="Cytochrome b561 bacterial/Ni-hydrogenase" evidence="14">
    <location>
        <begin position="8"/>
        <end position="177"/>
    </location>
</feature>
<evidence type="ECO:0000313" key="15">
    <source>
        <dbReference type="EMBL" id="BCG24401.1"/>
    </source>
</evidence>
<feature type="transmembrane region" description="Helical" evidence="13">
    <location>
        <begin position="115"/>
        <end position="137"/>
    </location>
</feature>
<dbReference type="PANTHER" id="PTHR30529">
    <property type="entry name" value="CYTOCHROME B561"/>
    <property type="match status" value="1"/>
</dbReference>
<evidence type="ECO:0000256" key="10">
    <source>
        <dbReference type="ARBA" id="ARBA00023004"/>
    </source>
</evidence>
<dbReference type="AlphaFoldDB" id="A0A6J4E7C5"/>
<dbReference type="GO" id="GO:0022904">
    <property type="term" value="P:respiratory electron transport chain"/>
    <property type="evidence" value="ECO:0007669"/>
    <property type="project" value="InterPro"/>
</dbReference>
<dbReference type="EMBL" id="AP023189">
    <property type="protein sequence ID" value="BCG24401.1"/>
    <property type="molecule type" value="Genomic_DNA"/>
</dbReference>
<evidence type="ECO:0000256" key="4">
    <source>
        <dbReference type="ARBA" id="ARBA00022475"/>
    </source>
</evidence>
<dbReference type="InterPro" id="IPR011577">
    <property type="entry name" value="Cyt_b561_bac/Ni-Hgenase"/>
</dbReference>
<keyword evidence="6 13" id="KW-0812">Transmembrane</keyword>
<evidence type="ECO:0000313" key="17">
    <source>
        <dbReference type="Proteomes" id="UP000509383"/>
    </source>
</evidence>
<dbReference type="SUPFAM" id="SSF81342">
    <property type="entry name" value="Transmembrane di-heme cytochromes"/>
    <property type="match status" value="1"/>
</dbReference>
<evidence type="ECO:0000256" key="6">
    <source>
        <dbReference type="ARBA" id="ARBA00022692"/>
    </source>
</evidence>
<dbReference type="EMBL" id="BQKM01000003">
    <property type="protein sequence ID" value="GJN52241.1"/>
    <property type="molecule type" value="Genomic_DNA"/>
</dbReference>